<protein>
    <submittedName>
        <fullName evidence="1">Uncharacterized protein</fullName>
    </submittedName>
</protein>
<evidence type="ECO:0000313" key="2">
    <source>
        <dbReference type="Proteomes" id="UP001055879"/>
    </source>
</evidence>
<sequence>MMLRWGGNTINILGQKKRGGPKGIKAKELVSKPPQVVVSLGVELVEERVQARKIPEKQHWTDISGEIHENVIFETYFQVVVNALKQEDGDREDKDVGLRNGNRSTLQKLVSRILLHEKCE</sequence>
<comment type="caution">
    <text evidence="1">The sequence shown here is derived from an EMBL/GenBank/DDBJ whole genome shotgun (WGS) entry which is preliminary data.</text>
</comment>
<accession>A0ACB9C4V8</accession>
<proteinExistence type="predicted"/>
<evidence type="ECO:0000313" key="1">
    <source>
        <dbReference type="EMBL" id="KAI3729230.1"/>
    </source>
</evidence>
<gene>
    <name evidence="1" type="ORF">L6452_17883</name>
</gene>
<reference evidence="1 2" key="2">
    <citation type="journal article" date="2022" name="Mol. Ecol. Resour.">
        <title>The genomes of chicory, endive, great burdock and yacon provide insights into Asteraceae paleo-polyploidization history and plant inulin production.</title>
        <authorList>
            <person name="Fan W."/>
            <person name="Wang S."/>
            <person name="Wang H."/>
            <person name="Wang A."/>
            <person name="Jiang F."/>
            <person name="Liu H."/>
            <person name="Zhao H."/>
            <person name="Xu D."/>
            <person name="Zhang Y."/>
        </authorList>
    </citation>
    <scope>NUCLEOTIDE SEQUENCE [LARGE SCALE GENOMIC DNA]</scope>
    <source>
        <strain evidence="2">cv. Niubang</strain>
    </source>
</reference>
<name>A0ACB9C4V8_ARCLA</name>
<dbReference type="EMBL" id="CM042051">
    <property type="protein sequence ID" value="KAI3729230.1"/>
    <property type="molecule type" value="Genomic_DNA"/>
</dbReference>
<reference evidence="2" key="1">
    <citation type="journal article" date="2022" name="Mol. Ecol. Resour.">
        <title>The genomes of chicory, endive, great burdock and yacon provide insights into Asteraceae palaeo-polyploidization history and plant inulin production.</title>
        <authorList>
            <person name="Fan W."/>
            <person name="Wang S."/>
            <person name="Wang H."/>
            <person name="Wang A."/>
            <person name="Jiang F."/>
            <person name="Liu H."/>
            <person name="Zhao H."/>
            <person name="Xu D."/>
            <person name="Zhang Y."/>
        </authorList>
    </citation>
    <scope>NUCLEOTIDE SEQUENCE [LARGE SCALE GENOMIC DNA]</scope>
    <source>
        <strain evidence="2">cv. Niubang</strain>
    </source>
</reference>
<organism evidence="1 2">
    <name type="scientific">Arctium lappa</name>
    <name type="common">Greater burdock</name>
    <name type="synonym">Lappa major</name>
    <dbReference type="NCBI Taxonomy" id="4217"/>
    <lineage>
        <taxon>Eukaryota</taxon>
        <taxon>Viridiplantae</taxon>
        <taxon>Streptophyta</taxon>
        <taxon>Embryophyta</taxon>
        <taxon>Tracheophyta</taxon>
        <taxon>Spermatophyta</taxon>
        <taxon>Magnoliopsida</taxon>
        <taxon>eudicotyledons</taxon>
        <taxon>Gunneridae</taxon>
        <taxon>Pentapetalae</taxon>
        <taxon>asterids</taxon>
        <taxon>campanulids</taxon>
        <taxon>Asterales</taxon>
        <taxon>Asteraceae</taxon>
        <taxon>Carduoideae</taxon>
        <taxon>Cardueae</taxon>
        <taxon>Arctiinae</taxon>
        <taxon>Arctium</taxon>
    </lineage>
</organism>
<dbReference type="Proteomes" id="UP001055879">
    <property type="component" value="Linkage Group LG05"/>
</dbReference>
<keyword evidence="2" id="KW-1185">Reference proteome</keyword>